<keyword evidence="18" id="KW-1185">Reference proteome</keyword>
<sequence length="158" mass="19015">MGIDVTGLWFNPNIHPYTEYKSRLNALKKLEILWDLSVEYIDYYGLKEYLRNVVGNEDNRCEYCYSIRLEETAKRAREINADAFTTSLMVSPYQKFDMIIDIGRVMQERYSVEFFVEDFRKGFNDGRRMSRELGLYRQKYCGCIYSEMERYGRHTTHR</sequence>
<evidence type="ECO:0000313" key="17">
    <source>
        <dbReference type="EMBL" id="BCB96919.1"/>
    </source>
</evidence>
<evidence type="ECO:0000256" key="5">
    <source>
        <dbReference type="ARBA" id="ARBA00016895"/>
    </source>
</evidence>
<evidence type="ECO:0000256" key="12">
    <source>
        <dbReference type="ARBA" id="ARBA00023014"/>
    </source>
</evidence>
<comment type="similarity">
    <text evidence="3">Belongs to the QueH family.</text>
</comment>
<keyword evidence="14" id="KW-0676">Redox-active center</keyword>
<keyword evidence="9" id="KW-0671">Queuosine biosynthesis</keyword>
<name>A0A7G1H413_9BACT</name>
<evidence type="ECO:0000256" key="10">
    <source>
        <dbReference type="ARBA" id="ARBA00023002"/>
    </source>
</evidence>
<evidence type="ECO:0000256" key="8">
    <source>
        <dbReference type="ARBA" id="ARBA00022723"/>
    </source>
</evidence>
<dbReference type="UniPathway" id="UPA00392"/>
<dbReference type="KEGG" id="dtp:JZK55_18410"/>
<dbReference type="Pfam" id="PF02677">
    <property type="entry name" value="QueH"/>
    <property type="match status" value="1"/>
</dbReference>
<dbReference type="GO" id="GO:0008616">
    <property type="term" value="P:tRNA queuosine(34) biosynthetic process"/>
    <property type="evidence" value="ECO:0007669"/>
    <property type="project" value="UniProtKB-UniPathway"/>
</dbReference>
<evidence type="ECO:0000256" key="14">
    <source>
        <dbReference type="ARBA" id="ARBA00023284"/>
    </source>
</evidence>
<dbReference type="AlphaFoldDB" id="A0A7G1H413"/>
<keyword evidence="13" id="KW-1015">Disulfide bond</keyword>
<evidence type="ECO:0000256" key="13">
    <source>
        <dbReference type="ARBA" id="ARBA00023157"/>
    </source>
</evidence>
<protein>
    <recommendedName>
        <fullName evidence="5">Epoxyqueuosine reductase QueH</fullName>
        <ecNumber evidence="4">1.17.99.6</ecNumber>
    </recommendedName>
    <alternativeName>
        <fullName evidence="15">Queuosine biosynthesis protein QueH</fullName>
    </alternativeName>
</protein>
<evidence type="ECO:0000256" key="6">
    <source>
        <dbReference type="ARBA" id="ARBA00022485"/>
    </source>
</evidence>
<keyword evidence="8" id="KW-0479">Metal-binding</keyword>
<evidence type="ECO:0000256" key="1">
    <source>
        <dbReference type="ARBA" id="ARBA00002268"/>
    </source>
</evidence>
<keyword evidence="11" id="KW-0408">Iron</keyword>
<keyword evidence="12" id="KW-0411">Iron-sulfur</keyword>
<gene>
    <name evidence="17" type="ORF">JZK55_18410</name>
</gene>
<dbReference type="PANTHER" id="PTHR36701:SF1">
    <property type="entry name" value="EPOXYQUEUOSINE REDUCTASE QUEH"/>
    <property type="match status" value="1"/>
</dbReference>
<evidence type="ECO:0000256" key="11">
    <source>
        <dbReference type="ARBA" id="ARBA00023004"/>
    </source>
</evidence>
<evidence type="ECO:0000256" key="7">
    <source>
        <dbReference type="ARBA" id="ARBA00022694"/>
    </source>
</evidence>
<dbReference type="Proteomes" id="UP000516360">
    <property type="component" value="Chromosome"/>
</dbReference>
<evidence type="ECO:0000256" key="9">
    <source>
        <dbReference type="ARBA" id="ARBA00022785"/>
    </source>
</evidence>
<keyword evidence="10" id="KW-0560">Oxidoreductase</keyword>
<evidence type="ECO:0000256" key="3">
    <source>
        <dbReference type="ARBA" id="ARBA00008207"/>
    </source>
</evidence>
<dbReference type="InterPro" id="IPR003828">
    <property type="entry name" value="QueH"/>
</dbReference>
<comment type="catalytic activity">
    <reaction evidence="16">
        <text>epoxyqueuosine(34) in tRNA + AH2 = queuosine(34) in tRNA + A + H2O</text>
        <dbReference type="Rhea" id="RHEA:32159"/>
        <dbReference type="Rhea" id="RHEA-COMP:18571"/>
        <dbReference type="Rhea" id="RHEA-COMP:18582"/>
        <dbReference type="ChEBI" id="CHEBI:13193"/>
        <dbReference type="ChEBI" id="CHEBI:15377"/>
        <dbReference type="ChEBI" id="CHEBI:17499"/>
        <dbReference type="ChEBI" id="CHEBI:194431"/>
        <dbReference type="ChEBI" id="CHEBI:194443"/>
        <dbReference type="EC" id="1.17.99.6"/>
    </reaction>
</comment>
<evidence type="ECO:0000256" key="2">
    <source>
        <dbReference type="ARBA" id="ARBA00004691"/>
    </source>
</evidence>
<dbReference type="GO" id="GO:0051539">
    <property type="term" value="F:4 iron, 4 sulfur cluster binding"/>
    <property type="evidence" value="ECO:0007669"/>
    <property type="project" value="UniProtKB-KW"/>
</dbReference>
<evidence type="ECO:0000256" key="16">
    <source>
        <dbReference type="ARBA" id="ARBA00047415"/>
    </source>
</evidence>
<dbReference type="GO" id="GO:0046872">
    <property type="term" value="F:metal ion binding"/>
    <property type="evidence" value="ECO:0007669"/>
    <property type="project" value="UniProtKB-KW"/>
</dbReference>
<dbReference type="GO" id="GO:0052693">
    <property type="term" value="F:epoxyqueuosine reductase activity"/>
    <property type="evidence" value="ECO:0007669"/>
    <property type="project" value="UniProtKB-EC"/>
</dbReference>
<organism evidence="17 18">
    <name type="scientific">Dissulfurispira thermophila</name>
    <dbReference type="NCBI Taxonomy" id="2715679"/>
    <lineage>
        <taxon>Bacteria</taxon>
        <taxon>Pseudomonadati</taxon>
        <taxon>Nitrospirota</taxon>
        <taxon>Thermodesulfovibrionia</taxon>
        <taxon>Thermodesulfovibrionales</taxon>
        <taxon>Dissulfurispiraceae</taxon>
        <taxon>Dissulfurispira</taxon>
    </lineage>
</organism>
<comment type="function">
    <text evidence="1">Catalyzes the conversion of epoxyqueuosine (oQ) to queuosine (Q), which is a hypermodified base found in the wobble positions of tRNA(Asp), tRNA(Asn), tRNA(His) and tRNA(Tyr).</text>
</comment>
<dbReference type="EC" id="1.17.99.6" evidence="4"/>
<dbReference type="EMBL" id="AP022873">
    <property type="protein sequence ID" value="BCB96919.1"/>
    <property type="molecule type" value="Genomic_DNA"/>
</dbReference>
<accession>A0A7G1H413</accession>
<dbReference type="PANTHER" id="PTHR36701">
    <property type="entry name" value="EPOXYQUEUOSINE REDUCTASE QUEH"/>
    <property type="match status" value="1"/>
</dbReference>
<keyword evidence="6" id="KW-0004">4Fe-4S</keyword>
<reference evidence="17 18" key="1">
    <citation type="submission" date="2020-03" db="EMBL/GenBank/DDBJ databases">
        <title>Complete genome sequences of two sulfur-disproportionating bacterial strains T55J and Mzg5.</title>
        <authorList>
            <person name="Umezawa K."/>
            <person name="Kojima H."/>
            <person name="Kato Y."/>
            <person name="Fukui M."/>
        </authorList>
    </citation>
    <scope>NUCLEOTIDE SEQUENCE [LARGE SCALE GENOMIC DNA]</scope>
    <source>
        <strain evidence="17 18">T55J</strain>
    </source>
</reference>
<keyword evidence="7" id="KW-0819">tRNA processing</keyword>
<evidence type="ECO:0000256" key="4">
    <source>
        <dbReference type="ARBA" id="ARBA00012622"/>
    </source>
</evidence>
<comment type="pathway">
    <text evidence="2">tRNA modification; tRNA-queuosine biosynthesis.</text>
</comment>
<evidence type="ECO:0000256" key="15">
    <source>
        <dbReference type="ARBA" id="ARBA00031446"/>
    </source>
</evidence>
<evidence type="ECO:0000313" key="18">
    <source>
        <dbReference type="Proteomes" id="UP000516360"/>
    </source>
</evidence>
<proteinExistence type="inferred from homology"/>